<dbReference type="EMBL" id="MT747547">
    <property type="protein sequence ID" value="QNH72481.1"/>
    <property type="molecule type" value="mRNA"/>
</dbReference>
<evidence type="ECO:0000313" key="4">
    <source>
        <dbReference type="EMBL" id="QNH72481.1"/>
    </source>
</evidence>
<feature type="domain" description="ShKT" evidence="3">
    <location>
        <begin position="46"/>
        <end position="83"/>
    </location>
</feature>
<dbReference type="InterPro" id="IPR034113">
    <property type="entry name" value="SCP_GAPR1-like"/>
</dbReference>
<organism evidence="4">
    <name type="scientific">Pachycerianthus maua</name>
    <dbReference type="NCBI Taxonomy" id="2736681"/>
    <lineage>
        <taxon>Eukaryota</taxon>
        <taxon>Metazoa</taxon>
        <taxon>Cnidaria</taxon>
        <taxon>Anthozoa</taxon>
        <taxon>Ceriantharia</taxon>
        <taxon>Spirularia</taxon>
        <taxon>Cerianthidae</taxon>
        <taxon>Pachycerianthus</taxon>
    </lineage>
</organism>
<dbReference type="PANTHER" id="PTHR10334">
    <property type="entry name" value="CYSTEINE-RICH SECRETORY PROTEIN-RELATED"/>
    <property type="match status" value="1"/>
</dbReference>
<comment type="caution">
    <text evidence="1">Lacks conserved residue(s) required for the propagation of feature annotation.</text>
</comment>
<dbReference type="FunFam" id="3.40.33.10:FF:000010">
    <property type="entry name" value="Predicted protein"/>
    <property type="match status" value="1"/>
</dbReference>
<dbReference type="PROSITE" id="PS51670">
    <property type="entry name" value="SHKT"/>
    <property type="match status" value="1"/>
</dbReference>
<dbReference type="InterPro" id="IPR014044">
    <property type="entry name" value="CAP_dom"/>
</dbReference>
<dbReference type="Gene3D" id="3.40.33.10">
    <property type="entry name" value="CAP"/>
    <property type="match status" value="1"/>
</dbReference>
<dbReference type="InterPro" id="IPR035940">
    <property type="entry name" value="CAP_sf"/>
</dbReference>
<dbReference type="PRINTS" id="PR00837">
    <property type="entry name" value="V5TPXLIKE"/>
</dbReference>
<evidence type="ECO:0000259" key="3">
    <source>
        <dbReference type="PROSITE" id="PS51670"/>
    </source>
</evidence>
<dbReference type="InterPro" id="IPR003582">
    <property type="entry name" value="ShKT_dom"/>
</dbReference>
<dbReference type="Pfam" id="PF00188">
    <property type="entry name" value="CAP"/>
    <property type="match status" value="1"/>
</dbReference>
<sequence>MSFCTIIFFGILVGLTFGGFIPREENPQNDLKLLSPFSQLEDDNVCIDKATAQLCWNFKYKHKACESKKAIGQEYCRKTCGFCPVKPTSPPEAKGCESRPGGCCGDMKTAAADMPGNTCPLELGCPDALEAFHYHNELRAEHGSPPLKWDHNLYLEAMDWAKYLASIEYMKHSGKEGEGENLAYNWMEPKPAVDATKMWYDEEKYYYYDYPDSFQGSCLHFTQLVWKSTTNIGLGCAKTRNGQTTYVVARYTPKGNWGGEFADNVLRPY</sequence>
<accession>A0A7G7WYZ2</accession>
<proteinExistence type="evidence at transcript level"/>
<reference evidence="4" key="2">
    <citation type="submission" date="2020-07" db="EMBL/GenBank/DDBJ databases">
        <authorList>
            <person name="Klompen A.L."/>
            <person name="Macrander J."/>
            <person name="Reitzel A.M."/>
            <person name="Stampar S.N."/>
        </authorList>
    </citation>
    <scope>NUCLEOTIDE SEQUENCE</scope>
</reference>
<protein>
    <submittedName>
        <fullName evidence="4">Toxin candidate TRINITY_DN37159_c0_g1_i1</fullName>
    </submittedName>
</protein>
<evidence type="ECO:0000256" key="1">
    <source>
        <dbReference type="PROSITE-ProRule" id="PRU01005"/>
    </source>
</evidence>
<dbReference type="InterPro" id="IPR001283">
    <property type="entry name" value="CRISP-related"/>
</dbReference>
<dbReference type="AlphaFoldDB" id="A0A7G7WYZ2"/>
<evidence type="ECO:0000256" key="2">
    <source>
        <dbReference type="SAM" id="SignalP"/>
    </source>
</evidence>
<name>A0A7G7WYZ2_9CNID</name>
<dbReference type="SUPFAM" id="SSF55797">
    <property type="entry name" value="PR-1-like"/>
    <property type="match status" value="1"/>
</dbReference>
<dbReference type="SMART" id="SM00198">
    <property type="entry name" value="SCP"/>
    <property type="match status" value="1"/>
</dbReference>
<dbReference type="Pfam" id="PF01549">
    <property type="entry name" value="ShK"/>
    <property type="match status" value="1"/>
</dbReference>
<dbReference type="CDD" id="cd05382">
    <property type="entry name" value="CAP_GAPR1-like"/>
    <property type="match status" value="1"/>
</dbReference>
<feature type="chain" id="PRO_5028960443" evidence="2">
    <location>
        <begin position="19"/>
        <end position="269"/>
    </location>
</feature>
<feature type="signal peptide" evidence="2">
    <location>
        <begin position="1"/>
        <end position="18"/>
    </location>
</feature>
<reference evidence="4" key="1">
    <citation type="journal article" date="2020" name="Mar. Drugs">
        <title>Transcriptomic Analysis of Four Cerianthid (Cnidaria, Ceriantharia) Venoms.</title>
        <authorList>
            <person name="Klompen A.M.L."/>
            <person name="Macrander J."/>
            <person name="Reitzel A.M."/>
            <person name="Stampar S.N."/>
        </authorList>
    </citation>
    <scope>NUCLEOTIDE SEQUENCE</scope>
</reference>
<keyword evidence="2" id="KW-0732">Signal</keyword>